<keyword evidence="5" id="KW-1185">Reference proteome</keyword>
<dbReference type="InterPro" id="IPR043129">
    <property type="entry name" value="ATPase_NBD"/>
</dbReference>
<sequence length="956" mass="105507">MEDGVQRSRAVVFNVSKSETKIDDPNQSLSRYAVGIDLGTTNCALCYVDTDAEAWSVETFKIPQWIDFGQRESRETLPSFHYELTEEEAAANHALPWQTSAPNHTVGVLARDSGQRHPGRRAASAKSWLCHEGVDRTADLLPWHGDADVTRLSPVEASSRYLAHLRAAWDDAHPGFSLSEQDVVITLPASFDEVARELTVSAAKQAGLPRVFLIEEPQAAFYAWIDRQADQWQQRVAPGQLILVCDIGGGTTDLTLIRVRKAGESGEQVQFHRVAVGRHLILGGDNLDLAVARLAESKILDAGSTESLSPTQWDRLVQVSRTVKEVMLGDDRPDTYTINLPSEGSRLVGGSVQVQVTAAEIDQVLLDGFFPAVGLEEKPELGESGFQEFGLPYAADAAITRHLAAFLCQHRRSGMDADEQDAADRPDLVLFNGGVMAAPAIQAAIVDRLSAWFGQTDPWKPEVLSSPRLDLAVSQGAAYYAMVRRGQGVRIAANLGRSYYMQVESDPPRGLCLIPGKAEAGQRFRADAHPLHLKIGTPVQFPLWVSSTRLADSVGELVEMDRSEASPLPPICTALVQGKRRLDAEVEVVVEAELSEIGTIGLFCVDTTSSKRWRLEFDIRSTLETDREAHSGSGEAAGIVDSDSVEQCGRVIERVFAEVEPDAVLKPSHLVKQLQSVTDLHRNVWPPSLLRSQWQSLFDAQEGRRKSAAHEARWLNLVGFCLRPGYGVAVDDWRVAQTWRILHGKLAFAAQQSRTESMILWRRIAGGLTRGQQEQLAAPLKSVLKNKTRRIEPHEAAEVWRLLGSLERLSVNEKIELGLIALAAIKQKKNQKILPALLWALGRFGSRQPAYGPLNATLPVEEASRWAGELLDWGKATELDTNKNMLLLALVQMARQTGDRYRDLPLKRREAMAVQLELLEAPEHYLTLLTEGGSLRTDEEAVIFGESLPLGIRLVR</sequence>
<dbReference type="InterPro" id="IPR013126">
    <property type="entry name" value="Hsp_70_fam"/>
</dbReference>
<dbReference type="Proteomes" id="UP000319143">
    <property type="component" value="Unassembled WGS sequence"/>
</dbReference>
<name>A0A5C6DKS2_9BACT</name>
<dbReference type="SUPFAM" id="SSF53067">
    <property type="entry name" value="Actin-like ATPase domain"/>
    <property type="match status" value="2"/>
</dbReference>
<comment type="similarity">
    <text evidence="1">Belongs to the heat shock protein 70 family.</text>
</comment>
<dbReference type="PANTHER" id="PTHR42749:SF1">
    <property type="entry name" value="CELL SHAPE-DETERMINING PROTEIN MREB"/>
    <property type="match status" value="1"/>
</dbReference>
<keyword evidence="3" id="KW-0067">ATP-binding</keyword>
<dbReference type="GO" id="GO:0140662">
    <property type="term" value="F:ATP-dependent protein folding chaperone"/>
    <property type="evidence" value="ECO:0007669"/>
    <property type="project" value="InterPro"/>
</dbReference>
<evidence type="ECO:0000256" key="3">
    <source>
        <dbReference type="ARBA" id="ARBA00022840"/>
    </source>
</evidence>
<protein>
    <submittedName>
        <fullName evidence="4">Chaperone protein HscA</fullName>
    </submittedName>
</protein>
<dbReference type="InterPro" id="IPR018181">
    <property type="entry name" value="Heat_shock_70_CS"/>
</dbReference>
<dbReference type="AlphaFoldDB" id="A0A5C6DKS2"/>
<dbReference type="Pfam" id="PF00012">
    <property type="entry name" value="HSP70"/>
    <property type="match status" value="1"/>
</dbReference>
<dbReference type="Gene3D" id="3.30.420.40">
    <property type="match status" value="2"/>
</dbReference>
<dbReference type="PROSITE" id="PS00297">
    <property type="entry name" value="HSP70_1"/>
    <property type="match status" value="1"/>
</dbReference>
<evidence type="ECO:0000313" key="5">
    <source>
        <dbReference type="Proteomes" id="UP000319143"/>
    </source>
</evidence>
<reference evidence="4 5" key="1">
    <citation type="submission" date="2019-02" db="EMBL/GenBank/DDBJ databases">
        <title>Deep-cultivation of Planctomycetes and their phenomic and genomic characterization uncovers novel biology.</title>
        <authorList>
            <person name="Wiegand S."/>
            <person name="Jogler M."/>
            <person name="Boedeker C."/>
            <person name="Pinto D."/>
            <person name="Vollmers J."/>
            <person name="Rivas-Marin E."/>
            <person name="Kohn T."/>
            <person name="Peeters S.H."/>
            <person name="Heuer A."/>
            <person name="Rast P."/>
            <person name="Oberbeckmann S."/>
            <person name="Bunk B."/>
            <person name="Jeske O."/>
            <person name="Meyerdierks A."/>
            <person name="Storesund J.E."/>
            <person name="Kallscheuer N."/>
            <person name="Luecker S."/>
            <person name="Lage O.M."/>
            <person name="Pohl T."/>
            <person name="Merkel B.J."/>
            <person name="Hornburger P."/>
            <person name="Mueller R.-W."/>
            <person name="Bruemmer F."/>
            <person name="Labrenz M."/>
            <person name="Spormann A.M."/>
            <person name="Op Den Camp H."/>
            <person name="Overmann J."/>
            <person name="Amann R."/>
            <person name="Jetten M.S.M."/>
            <person name="Mascher T."/>
            <person name="Medema M.H."/>
            <person name="Devos D.P."/>
            <person name="Kaster A.-K."/>
            <person name="Ovreas L."/>
            <person name="Rohde M."/>
            <person name="Galperin M.Y."/>
            <person name="Jogler C."/>
        </authorList>
    </citation>
    <scope>NUCLEOTIDE SEQUENCE [LARGE SCALE GENOMIC DNA]</scope>
    <source>
        <strain evidence="4 5">Poly41</strain>
    </source>
</reference>
<proteinExistence type="inferred from homology"/>
<dbReference type="Pfam" id="PF12531">
    <property type="entry name" value="DUF3731"/>
    <property type="match status" value="1"/>
</dbReference>
<comment type="caution">
    <text evidence="4">The sequence shown here is derived from an EMBL/GenBank/DDBJ whole genome shotgun (WGS) entry which is preliminary data.</text>
</comment>
<dbReference type="PANTHER" id="PTHR42749">
    <property type="entry name" value="CELL SHAPE-DETERMINING PROTEIN MREB"/>
    <property type="match status" value="1"/>
</dbReference>
<dbReference type="InterPro" id="IPR021030">
    <property type="entry name" value="DUF3731"/>
</dbReference>
<dbReference type="OrthoDB" id="9760742at2"/>
<accession>A0A5C6DKS2</accession>
<dbReference type="GO" id="GO:0005524">
    <property type="term" value="F:ATP binding"/>
    <property type="evidence" value="ECO:0007669"/>
    <property type="project" value="UniProtKB-KW"/>
</dbReference>
<gene>
    <name evidence="4" type="primary">hscA</name>
    <name evidence="4" type="ORF">Poly41_34980</name>
</gene>
<evidence type="ECO:0000256" key="2">
    <source>
        <dbReference type="ARBA" id="ARBA00022741"/>
    </source>
</evidence>
<dbReference type="PRINTS" id="PR00301">
    <property type="entry name" value="HEATSHOCK70"/>
</dbReference>
<organism evidence="4 5">
    <name type="scientific">Novipirellula artificiosorum</name>
    <dbReference type="NCBI Taxonomy" id="2528016"/>
    <lineage>
        <taxon>Bacteria</taxon>
        <taxon>Pseudomonadati</taxon>
        <taxon>Planctomycetota</taxon>
        <taxon>Planctomycetia</taxon>
        <taxon>Pirellulales</taxon>
        <taxon>Pirellulaceae</taxon>
        <taxon>Novipirellula</taxon>
    </lineage>
</organism>
<evidence type="ECO:0000313" key="4">
    <source>
        <dbReference type="EMBL" id="TWU37368.1"/>
    </source>
</evidence>
<dbReference type="CDD" id="cd10170">
    <property type="entry name" value="ASKHA_NBD_HSP70"/>
    <property type="match status" value="1"/>
</dbReference>
<dbReference type="EMBL" id="SJPV01000005">
    <property type="protein sequence ID" value="TWU37368.1"/>
    <property type="molecule type" value="Genomic_DNA"/>
</dbReference>
<evidence type="ECO:0000256" key="1">
    <source>
        <dbReference type="ARBA" id="ARBA00007381"/>
    </source>
</evidence>
<keyword evidence="2" id="KW-0547">Nucleotide-binding</keyword>